<protein>
    <recommendedName>
        <fullName evidence="4">Peroxin/Ferlin domain-containing protein</fullName>
    </recommendedName>
</protein>
<feature type="region of interest" description="Disordered" evidence="1">
    <location>
        <begin position="27"/>
        <end position="73"/>
    </location>
</feature>
<evidence type="ECO:0000256" key="1">
    <source>
        <dbReference type="SAM" id="MobiDB-lite"/>
    </source>
</evidence>
<reference evidence="2 3" key="1">
    <citation type="journal article" date="2011" name="PLoS Genet.">
        <title>Finished genome of the fungal wheat pathogen Mycosphaerella graminicola reveals dispensome structure, chromosome plasticity, and stealth pathogenesis.</title>
        <authorList>
            <person name="Goodwin S.B."/>
            <person name="Ben M'barek S."/>
            <person name="Dhillon B."/>
            <person name="Wittenberg A.H.J."/>
            <person name="Crane C.F."/>
            <person name="Hane J.K."/>
            <person name="Foster A.J."/>
            <person name="Van der Lee T.A.J."/>
            <person name="Grimwood J."/>
            <person name="Aerts A."/>
            <person name="Antoniw J."/>
            <person name="Bailey A."/>
            <person name="Bluhm B."/>
            <person name="Bowler J."/>
            <person name="Bristow J."/>
            <person name="van der Burgt A."/>
            <person name="Canto-Canche B."/>
            <person name="Churchill A.C.L."/>
            <person name="Conde-Ferraez L."/>
            <person name="Cools H.J."/>
            <person name="Coutinho P.M."/>
            <person name="Csukai M."/>
            <person name="Dehal P."/>
            <person name="De Wit P."/>
            <person name="Donzelli B."/>
            <person name="van de Geest H.C."/>
            <person name="van Ham R.C.H.J."/>
            <person name="Hammond-Kosack K.E."/>
            <person name="Henrissat B."/>
            <person name="Kilian A."/>
            <person name="Kobayashi A.K."/>
            <person name="Koopmann E."/>
            <person name="Kourmpetis Y."/>
            <person name="Kuzniar A."/>
            <person name="Lindquist E."/>
            <person name="Lombard V."/>
            <person name="Maliepaard C."/>
            <person name="Martins N."/>
            <person name="Mehrabi R."/>
            <person name="Nap J.P.H."/>
            <person name="Ponomarenko A."/>
            <person name="Rudd J.J."/>
            <person name="Salamov A."/>
            <person name="Schmutz J."/>
            <person name="Schouten H.J."/>
            <person name="Shapiro H."/>
            <person name="Stergiopoulos I."/>
            <person name="Torriani S.F.F."/>
            <person name="Tu H."/>
            <person name="de Vries R.P."/>
            <person name="Waalwijk C."/>
            <person name="Ware S.B."/>
            <person name="Wiebenga A."/>
            <person name="Zwiers L.-H."/>
            <person name="Oliver R.P."/>
            <person name="Grigoriev I.V."/>
            <person name="Kema G.H.J."/>
        </authorList>
    </citation>
    <scope>NUCLEOTIDE SEQUENCE [LARGE SCALE GENOMIC DNA]</scope>
    <source>
        <strain evidence="3">CBS 115943 / IPO323</strain>
    </source>
</reference>
<dbReference type="InterPro" id="IPR051513">
    <property type="entry name" value="Tectonin_beta-prop"/>
</dbReference>
<dbReference type="OrthoDB" id="72441at2759"/>
<dbReference type="eggNOG" id="ENOG502S2MG">
    <property type="taxonomic scope" value="Eukaryota"/>
</dbReference>
<dbReference type="OMA" id="KAEHHIV"/>
<proteinExistence type="predicted"/>
<feature type="compositionally biased region" description="Polar residues" evidence="1">
    <location>
        <begin position="31"/>
        <end position="40"/>
    </location>
</feature>
<evidence type="ECO:0008006" key="4">
    <source>
        <dbReference type="Google" id="ProtNLM"/>
    </source>
</evidence>
<dbReference type="GeneID" id="13403205"/>
<feature type="compositionally biased region" description="Polar residues" evidence="1">
    <location>
        <begin position="64"/>
        <end position="73"/>
    </location>
</feature>
<dbReference type="EMBL" id="CM001196">
    <property type="protein sequence ID" value="EGP92610.1"/>
    <property type="molecule type" value="Genomic_DNA"/>
</dbReference>
<feature type="compositionally biased region" description="Basic and acidic residues" evidence="1">
    <location>
        <begin position="610"/>
        <end position="636"/>
    </location>
</feature>
<dbReference type="STRING" id="336722.F9WYU3"/>
<dbReference type="HOGENOM" id="CLU_028361_2_0_1"/>
<gene>
    <name evidence="2" type="ORF">MYCGRDRAFT_106912</name>
</gene>
<evidence type="ECO:0000313" key="2">
    <source>
        <dbReference type="EMBL" id="EGP92610.1"/>
    </source>
</evidence>
<accession>F9WYU3</accession>
<feature type="compositionally biased region" description="Polar residues" evidence="1">
    <location>
        <begin position="481"/>
        <end position="495"/>
    </location>
</feature>
<keyword evidence="3" id="KW-1185">Reference proteome</keyword>
<dbReference type="RefSeq" id="XP_003857634.1">
    <property type="nucleotide sequence ID" value="XM_003857586.1"/>
</dbReference>
<feature type="region of interest" description="Disordered" evidence="1">
    <location>
        <begin position="385"/>
        <end position="416"/>
    </location>
</feature>
<dbReference type="PANTHER" id="PTHR23250:SF1">
    <property type="entry name" value="TECTONIN BETA-PROPELLER REPEAT-CONTAINING PROTEIN 1"/>
    <property type="match status" value="1"/>
</dbReference>
<organism evidence="2 3">
    <name type="scientific">Zymoseptoria tritici (strain CBS 115943 / IPO323)</name>
    <name type="common">Speckled leaf blotch fungus</name>
    <name type="synonym">Septoria tritici</name>
    <dbReference type="NCBI Taxonomy" id="336722"/>
    <lineage>
        <taxon>Eukaryota</taxon>
        <taxon>Fungi</taxon>
        <taxon>Dikarya</taxon>
        <taxon>Ascomycota</taxon>
        <taxon>Pezizomycotina</taxon>
        <taxon>Dothideomycetes</taxon>
        <taxon>Dothideomycetidae</taxon>
        <taxon>Mycosphaerellales</taxon>
        <taxon>Mycosphaerellaceae</taxon>
        <taxon>Zymoseptoria</taxon>
    </lineage>
</organism>
<name>F9WYU3_ZYMTI</name>
<dbReference type="AlphaFoldDB" id="F9WYU3"/>
<dbReference type="PANTHER" id="PTHR23250">
    <property type="entry name" value="DYSFERLIN-RELATED"/>
    <property type="match status" value="1"/>
</dbReference>
<sequence length="731" mass="82103">MSQDSLARVPSPTRIKAEHHIALVDRAVPSRQISYTNGSVNAERDDSDDPTPPTPGEAGLYKRLTNNSTSVRQSVRQEYNKQKYAKYGQGRYHVEDGAATTDGRTPDASMPGQEASPAQRGYLDRAQSKAKGLIARKKTLGKGDLNDTIIDVLYENQRGMFFFGIPKYSSNSLLPADPKPWQNAQFRTSAVDIRNAQVPDPSWEWAWKSWYVDMSRDVDEEGWEYSFAFVGKGATTFAWHGNHPWFHSFVRRRRWLRMRKRKDTTHRTTERSHELTADYFTIHPKTLRPKSLMLGQNGSSILVPVLTKVQDQALDIEKMEITTIGDLFLAMKRSSVDREKILAVRKFTDEGGDELYYLSERMEEIMGMLIFQSSRRQLLGDLTSRHEQVHQEQKDLTAHNHDDDEAKQQAHERASRHADNLLKAVHAADEQVKRLEYWSDIKDISDKPDASNEKDGHHQPSFKNKQSASEGAPKLHKKPESSTGGVQNGDETTYETAREGASKPSSKKSSVFYDSESKTSKKSKGRASTFGDDLELERYTTAPETPEEAEGKRQKGKGRAMSSGLDGVEEEPEDGHEYQVSPSKSTRLAGRSVQIVEPVPDSADSDEHYDDDKHHFGDDSDVERSNGADIDRNETKTPDSVRQFMTQMRKPKNWIDQAFGWRKLGLLVGFVVGVEAASFSVALLPSVLACGFATFGRLPVYEAEACSSEGLANLPGPFGLEVQNLRLTVAR</sequence>
<feature type="region of interest" description="Disordered" evidence="1">
    <location>
        <begin position="446"/>
        <end position="636"/>
    </location>
</feature>
<dbReference type="InParanoid" id="F9WYU3"/>
<feature type="region of interest" description="Disordered" evidence="1">
    <location>
        <begin position="87"/>
        <end position="121"/>
    </location>
</feature>
<evidence type="ECO:0000313" key="3">
    <source>
        <dbReference type="Proteomes" id="UP000008062"/>
    </source>
</evidence>
<dbReference type="Proteomes" id="UP000008062">
    <property type="component" value="Chromosome 1"/>
</dbReference>
<feature type="compositionally biased region" description="Basic and acidic residues" evidence="1">
    <location>
        <begin position="446"/>
        <end position="458"/>
    </location>
</feature>
<dbReference type="KEGG" id="ztr:MYCGRDRAFT_106912"/>